<name>A0A497ZWD7_9RHOB</name>
<evidence type="ECO:0000313" key="5">
    <source>
        <dbReference type="EMBL" id="RLK07317.1"/>
    </source>
</evidence>
<dbReference type="PANTHER" id="PTHR43537">
    <property type="entry name" value="TRANSCRIPTIONAL REGULATOR, GNTR FAMILY"/>
    <property type="match status" value="1"/>
</dbReference>
<dbReference type="SUPFAM" id="SSF48008">
    <property type="entry name" value="GntR ligand-binding domain-like"/>
    <property type="match status" value="1"/>
</dbReference>
<dbReference type="InterPro" id="IPR036390">
    <property type="entry name" value="WH_DNA-bd_sf"/>
</dbReference>
<evidence type="ECO:0000256" key="2">
    <source>
        <dbReference type="ARBA" id="ARBA00023125"/>
    </source>
</evidence>
<dbReference type="SUPFAM" id="SSF46785">
    <property type="entry name" value="Winged helix' DNA-binding domain"/>
    <property type="match status" value="1"/>
</dbReference>
<dbReference type="EMBL" id="RCCT01000003">
    <property type="protein sequence ID" value="RLK07317.1"/>
    <property type="molecule type" value="Genomic_DNA"/>
</dbReference>
<dbReference type="PANTHER" id="PTHR43537:SF5">
    <property type="entry name" value="UXU OPERON TRANSCRIPTIONAL REGULATOR"/>
    <property type="match status" value="1"/>
</dbReference>
<keyword evidence="3" id="KW-0804">Transcription</keyword>
<dbReference type="GO" id="GO:0003700">
    <property type="term" value="F:DNA-binding transcription factor activity"/>
    <property type="evidence" value="ECO:0007669"/>
    <property type="project" value="InterPro"/>
</dbReference>
<dbReference type="Gene3D" id="1.20.120.530">
    <property type="entry name" value="GntR ligand-binding domain-like"/>
    <property type="match status" value="1"/>
</dbReference>
<keyword evidence="6" id="KW-1185">Reference proteome</keyword>
<dbReference type="Proteomes" id="UP000271700">
    <property type="component" value="Unassembled WGS sequence"/>
</dbReference>
<sequence length="307" mass="34072">MSPSKYLKLAQKILDVAMDLDLHQGDRLVEKTLADSCSVSRTPIRSALRLLEKEGMARKAAEGGFVLECEPEKGHSILNQHAVGAGVDLAGAILRDRGARRLDGAINVTDLIRRYSVSRSAAQRALEALLAQGVIQKAEGQSWVFTRMPGDRSGRIESYEFRLILEPQAILSDGFKLDTKRADLVRSQTEALLAQSENSFNSQDFQDADLAFHKLIARSSGNQYLASVLMAHHGLRHLPGGSFGMIDFRMRQALDEHLRILDFIEQDHFDLAADQMRLHLRLSMHQRPSVANRGAPALVQATRGSIR</sequence>
<dbReference type="GO" id="GO:0003677">
    <property type="term" value="F:DNA binding"/>
    <property type="evidence" value="ECO:0007669"/>
    <property type="project" value="UniProtKB-KW"/>
</dbReference>
<dbReference type="InterPro" id="IPR036388">
    <property type="entry name" value="WH-like_DNA-bd_sf"/>
</dbReference>
<dbReference type="InterPro" id="IPR008920">
    <property type="entry name" value="TF_FadR/GntR_C"/>
</dbReference>
<feature type="domain" description="HTH gntR-type" evidence="4">
    <location>
        <begin position="3"/>
        <end position="70"/>
    </location>
</feature>
<dbReference type="Gene3D" id="1.10.10.10">
    <property type="entry name" value="Winged helix-like DNA-binding domain superfamily/Winged helix DNA-binding domain"/>
    <property type="match status" value="1"/>
</dbReference>
<evidence type="ECO:0000256" key="3">
    <source>
        <dbReference type="ARBA" id="ARBA00023163"/>
    </source>
</evidence>
<dbReference type="STRING" id="981384.GCA_000192475_01376"/>
<dbReference type="Pfam" id="PF00392">
    <property type="entry name" value="GntR"/>
    <property type="match status" value="1"/>
</dbReference>
<proteinExistence type="predicted"/>
<dbReference type="InterPro" id="IPR011711">
    <property type="entry name" value="GntR_C"/>
</dbReference>
<keyword evidence="1" id="KW-0805">Transcription regulation</keyword>
<evidence type="ECO:0000256" key="1">
    <source>
        <dbReference type="ARBA" id="ARBA00023015"/>
    </source>
</evidence>
<dbReference type="Pfam" id="PF07729">
    <property type="entry name" value="FCD"/>
    <property type="match status" value="1"/>
</dbReference>
<organism evidence="5 6">
    <name type="scientific">Ruegeria conchae</name>
    <dbReference type="NCBI Taxonomy" id="981384"/>
    <lineage>
        <taxon>Bacteria</taxon>
        <taxon>Pseudomonadati</taxon>
        <taxon>Pseudomonadota</taxon>
        <taxon>Alphaproteobacteria</taxon>
        <taxon>Rhodobacterales</taxon>
        <taxon>Roseobacteraceae</taxon>
        <taxon>Ruegeria</taxon>
    </lineage>
</organism>
<gene>
    <name evidence="5" type="ORF">CLV75_2436</name>
</gene>
<keyword evidence="2 5" id="KW-0238">DNA-binding</keyword>
<accession>A0A497ZWD7</accession>
<reference evidence="5 6" key="1">
    <citation type="submission" date="2018-10" db="EMBL/GenBank/DDBJ databases">
        <title>Genomic Encyclopedia of Archaeal and Bacterial Type Strains, Phase II (KMG-II): from individual species to whole genera.</title>
        <authorList>
            <person name="Goeker M."/>
        </authorList>
    </citation>
    <scope>NUCLEOTIDE SEQUENCE [LARGE SCALE GENOMIC DNA]</scope>
    <source>
        <strain evidence="5 6">DSM 29317</strain>
    </source>
</reference>
<comment type="caution">
    <text evidence="5">The sequence shown here is derived from an EMBL/GenBank/DDBJ whole genome shotgun (WGS) entry which is preliminary data.</text>
</comment>
<dbReference type="AlphaFoldDB" id="A0A497ZWD7"/>
<dbReference type="InterPro" id="IPR000524">
    <property type="entry name" value="Tscrpt_reg_HTH_GntR"/>
</dbReference>
<evidence type="ECO:0000259" key="4">
    <source>
        <dbReference type="PROSITE" id="PS50949"/>
    </source>
</evidence>
<evidence type="ECO:0000313" key="6">
    <source>
        <dbReference type="Proteomes" id="UP000271700"/>
    </source>
</evidence>
<protein>
    <submittedName>
        <fullName evidence="5">DNA-binding GntR family transcriptional regulator</fullName>
    </submittedName>
</protein>
<dbReference type="SMART" id="SM00895">
    <property type="entry name" value="FCD"/>
    <property type="match status" value="1"/>
</dbReference>
<dbReference type="PROSITE" id="PS50949">
    <property type="entry name" value="HTH_GNTR"/>
    <property type="match status" value="1"/>
</dbReference>